<feature type="transmembrane region" description="Helical" evidence="1">
    <location>
        <begin position="183"/>
        <end position="203"/>
    </location>
</feature>
<dbReference type="CDD" id="cd07067">
    <property type="entry name" value="HP_PGM_like"/>
    <property type="match status" value="1"/>
</dbReference>
<dbReference type="Proteomes" id="UP000281708">
    <property type="component" value="Unassembled WGS sequence"/>
</dbReference>
<dbReference type="AlphaFoldDB" id="A0A3L8P2R1"/>
<feature type="transmembrane region" description="Helical" evidence="1">
    <location>
        <begin position="209"/>
        <end position="225"/>
    </location>
</feature>
<proteinExistence type="predicted"/>
<dbReference type="Pfam" id="PF00300">
    <property type="entry name" value="His_Phos_1"/>
    <property type="match status" value="1"/>
</dbReference>
<dbReference type="OrthoDB" id="3781049at2"/>
<evidence type="ECO:0000313" key="2">
    <source>
        <dbReference type="EMBL" id="RLV48849.1"/>
    </source>
</evidence>
<keyword evidence="1" id="KW-0472">Membrane</keyword>
<feature type="transmembrane region" description="Helical" evidence="1">
    <location>
        <begin position="232"/>
        <end position="253"/>
    </location>
</feature>
<keyword evidence="1" id="KW-1133">Transmembrane helix</keyword>
<keyword evidence="1" id="KW-0812">Transmembrane</keyword>
<sequence>MAERYVHLVRHGPPLIDHQTAASQWHLDPDGAEAVLELRRSGRLPKRAAWFCSPEPKARETARLLTDGAVTVVDDLREQVRLHAGWIEDMDAVRRRAFEEPDSPAYEGWEPLAVTRRRATAAVRRLMRDHPQDDLVIVGHGTCLSLLVAELTGSTPNASAPEAMAMPDVVTVRLESSAQPGPLTLPVVLVVALVVSLIDVVVWLVTGRPGLVVAPALVVAGLVAAPRQTRDVGVSLVVVVLLAAFLDLGWLNFIPRLRG</sequence>
<name>A0A3L8P2R1_9ACTN</name>
<dbReference type="SUPFAM" id="SSF53254">
    <property type="entry name" value="Phosphoglycerate mutase-like"/>
    <property type="match status" value="1"/>
</dbReference>
<dbReference type="EMBL" id="RDBE01000007">
    <property type="protein sequence ID" value="RLV48849.1"/>
    <property type="molecule type" value="Genomic_DNA"/>
</dbReference>
<organism evidence="2 3">
    <name type="scientific">Nocardioides mangrovicus</name>
    <dbReference type="NCBI Taxonomy" id="2478913"/>
    <lineage>
        <taxon>Bacteria</taxon>
        <taxon>Bacillati</taxon>
        <taxon>Actinomycetota</taxon>
        <taxon>Actinomycetes</taxon>
        <taxon>Propionibacteriales</taxon>
        <taxon>Nocardioidaceae</taxon>
        <taxon>Nocardioides</taxon>
    </lineage>
</organism>
<accession>A0A3L8P2R1</accession>
<dbReference type="InterPro" id="IPR013078">
    <property type="entry name" value="His_Pase_superF_clade-1"/>
</dbReference>
<dbReference type="RefSeq" id="WP_121805953.1">
    <property type="nucleotide sequence ID" value="NZ_RDBE01000007.1"/>
</dbReference>
<protein>
    <submittedName>
        <fullName evidence="2">Histidine phosphatase family protein</fullName>
    </submittedName>
</protein>
<comment type="caution">
    <text evidence="2">The sequence shown here is derived from an EMBL/GenBank/DDBJ whole genome shotgun (WGS) entry which is preliminary data.</text>
</comment>
<dbReference type="InterPro" id="IPR029033">
    <property type="entry name" value="His_PPase_superfam"/>
</dbReference>
<evidence type="ECO:0000256" key="1">
    <source>
        <dbReference type="SAM" id="Phobius"/>
    </source>
</evidence>
<gene>
    <name evidence="2" type="ORF">D9V37_09585</name>
</gene>
<dbReference type="Gene3D" id="3.40.50.1240">
    <property type="entry name" value="Phosphoglycerate mutase-like"/>
    <property type="match status" value="1"/>
</dbReference>
<keyword evidence="3" id="KW-1185">Reference proteome</keyword>
<reference evidence="2 3" key="1">
    <citation type="submission" date="2018-10" db="EMBL/GenBank/DDBJ databases">
        <title>Marmoricola sp. 4Q3S-7 whole genome shotgun sequence.</title>
        <authorList>
            <person name="Li F."/>
        </authorList>
    </citation>
    <scope>NUCLEOTIDE SEQUENCE [LARGE SCALE GENOMIC DNA]</scope>
    <source>
        <strain evidence="2 3">4Q3S-7</strain>
    </source>
</reference>
<evidence type="ECO:0000313" key="3">
    <source>
        <dbReference type="Proteomes" id="UP000281708"/>
    </source>
</evidence>